<protein>
    <submittedName>
        <fullName evidence="2">Uncharacterized protein</fullName>
    </submittedName>
</protein>
<keyword evidence="1" id="KW-0802">TPR repeat</keyword>
<evidence type="ECO:0000256" key="1">
    <source>
        <dbReference type="PROSITE-ProRule" id="PRU00339"/>
    </source>
</evidence>
<dbReference type="InterPro" id="IPR019734">
    <property type="entry name" value="TPR_rpt"/>
</dbReference>
<proteinExistence type="predicted"/>
<name>A0A565BRT9_9BRAS</name>
<dbReference type="Gene3D" id="1.25.40.10">
    <property type="entry name" value="Tetratricopeptide repeat domain"/>
    <property type="match status" value="1"/>
</dbReference>
<evidence type="ECO:0000313" key="3">
    <source>
        <dbReference type="Proteomes" id="UP000489600"/>
    </source>
</evidence>
<reference evidence="2" key="1">
    <citation type="submission" date="2019-07" db="EMBL/GenBank/DDBJ databases">
        <authorList>
            <person name="Dittberner H."/>
        </authorList>
    </citation>
    <scope>NUCLEOTIDE SEQUENCE [LARGE SCALE GENOMIC DNA]</scope>
</reference>
<dbReference type="EMBL" id="CABITT030000005">
    <property type="protein sequence ID" value="VVB04087.1"/>
    <property type="molecule type" value="Genomic_DNA"/>
</dbReference>
<dbReference type="SUPFAM" id="SSF48452">
    <property type="entry name" value="TPR-like"/>
    <property type="match status" value="1"/>
</dbReference>
<feature type="repeat" description="TPR" evidence="1">
    <location>
        <begin position="15"/>
        <end position="48"/>
    </location>
</feature>
<sequence length="77" mass="8790">MDVENIQRISEKEIAEKEQAFGYAAFARNEFESAREHFANAVHLDDDNVTYVLDSVSAYMAMENYKQCIDARSDSSC</sequence>
<dbReference type="PROSITE" id="PS50005">
    <property type="entry name" value="TPR"/>
    <property type="match status" value="1"/>
</dbReference>
<dbReference type="AlphaFoldDB" id="A0A565BRT9"/>
<gene>
    <name evidence="2" type="ORF">ANE_LOCUS14531</name>
</gene>
<keyword evidence="3" id="KW-1185">Reference proteome</keyword>
<dbReference type="InterPro" id="IPR011990">
    <property type="entry name" value="TPR-like_helical_dom_sf"/>
</dbReference>
<evidence type="ECO:0000313" key="2">
    <source>
        <dbReference type="EMBL" id="VVB04087.1"/>
    </source>
</evidence>
<dbReference type="Proteomes" id="UP000489600">
    <property type="component" value="Unassembled WGS sequence"/>
</dbReference>
<accession>A0A565BRT9</accession>
<comment type="caution">
    <text evidence="2">The sequence shown here is derived from an EMBL/GenBank/DDBJ whole genome shotgun (WGS) entry which is preliminary data.</text>
</comment>
<organism evidence="2 3">
    <name type="scientific">Arabis nemorensis</name>
    <dbReference type="NCBI Taxonomy" id="586526"/>
    <lineage>
        <taxon>Eukaryota</taxon>
        <taxon>Viridiplantae</taxon>
        <taxon>Streptophyta</taxon>
        <taxon>Embryophyta</taxon>
        <taxon>Tracheophyta</taxon>
        <taxon>Spermatophyta</taxon>
        <taxon>Magnoliopsida</taxon>
        <taxon>eudicotyledons</taxon>
        <taxon>Gunneridae</taxon>
        <taxon>Pentapetalae</taxon>
        <taxon>rosids</taxon>
        <taxon>malvids</taxon>
        <taxon>Brassicales</taxon>
        <taxon>Brassicaceae</taxon>
        <taxon>Arabideae</taxon>
        <taxon>Arabis</taxon>
    </lineage>
</organism>